<dbReference type="InterPro" id="IPR029061">
    <property type="entry name" value="THDP-binding"/>
</dbReference>
<proteinExistence type="predicted"/>
<dbReference type="PANTHER" id="PTHR47514:SF2">
    <property type="entry name" value="TRANSKETOLASE"/>
    <property type="match status" value="1"/>
</dbReference>
<dbReference type="SUPFAM" id="SSF52518">
    <property type="entry name" value="Thiamin diphosphate-binding fold (THDP-binding)"/>
    <property type="match status" value="1"/>
</dbReference>
<dbReference type="PANTHER" id="PTHR47514">
    <property type="entry name" value="TRANSKETOLASE N-TERMINAL SECTION-RELATED"/>
    <property type="match status" value="1"/>
</dbReference>
<dbReference type="EMBL" id="BLSC01000106">
    <property type="protein sequence ID" value="GFP37549.1"/>
    <property type="molecule type" value="Genomic_DNA"/>
</dbReference>
<sequence length="290" mass="32112">MDIGAQGDLIMNSDSENLTAPDVQTLESRARQIRRLVVQMNAAARSSHVGSALSIVDLLVVLYFRILRFDLENPRAGDRDRFILSKGHGCTALYATLAERGFFSKDILDTYYQDGGLLAGHADNHNVPGIEVATGSLGHGLSIGVGMALAGKHDQKNYRVFVLLGDGECDEGSVWEATMSASHFKLDNLITIVDFNKLQAMGRVEEVMNLEPFAEKWCSFGWSVREIDGHDFRQIEDALTKVPFESAKPSLILAHTVKGKGVSYMEDQLSWHYKSPNERELALALEELEL</sequence>
<dbReference type="Proteomes" id="UP000569018">
    <property type="component" value="Unassembled WGS sequence"/>
</dbReference>
<evidence type="ECO:0000313" key="7">
    <source>
        <dbReference type="Proteomes" id="UP000588083"/>
    </source>
</evidence>
<dbReference type="Gene3D" id="3.40.50.970">
    <property type="match status" value="1"/>
</dbReference>
<name>A0A6V8PBD9_9ACTN</name>
<reference evidence="5 6" key="1">
    <citation type="journal article" date="2020" name="Front. Microbiol.">
        <title>Single-cell genomics of novel Actinobacteria with the Wood-Ljungdahl pathway discovered in a serpentinizing system.</title>
        <authorList>
            <person name="Merino N."/>
            <person name="Kawai M."/>
            <person name="Boyd E.S."/>
            <person name="Colman D.R."/>
            <person name="McGlynn S.E."/>
            <person name="Nealson K.H."/>
            <person name="Kurokawa K."/>
            <person name="Hongoh Y."/>
        </authorList>
    </citation>
    <scope>NUCLEOTIDE SEQUENCE [LARGE SCALE GENOMIC DNA]</scope>
    <source>
        <strain evidence="2 7">S34</strain>
        <strain evidence="3 5">S44</strain>
        <strain evidence="4 6">S47</strain>
    </source>
</reference>
<dbReference type="Proteomes" id="UP000561271">
    <property type="component" value="Unassembled WGS sequence"/>
</dbReference>
<evidence type="ECO:0000313" key="2">
    <source>
        <dbReference type="EMBL" id="GFP29962.1"/>
    </source>
</evidence>
<dbReference type="InterPro" id="IPR005474">
    <property type="entry name" value="Transketolase_N"/>
</dbReference>
<dbReference type="EMBL" id="BLSD01000012">
    <property type="protein sequence ID" value="GFP38690.1"/>
    <property type="molecule type" value="Genomic_DNA"/>
</dbReference>
<dbReference type="GO" id="GO:0000287">
    <property type="term" value="F:magnesium ion binding"/>
    <property type="evidence" value="ECO:0007669"/>
    <property type="project" value="UniProtKB-ARBA"/>
</dbReference>
<protein>
    <submittedName>
        <fullName evidence="2">Transketolase</fullName>
    </submittedName>
</protein>
<dbReference type="CDD" id="cd02012">
    <property type="entry name" value="TPP_TK"/>
    <property type="match status" value="1"/>
</dbReference>
<feature type="domain" description="Transketolase N-terminal" evidence="1">
    <location>
        <begin position="30"/>
        <end position="276"/>
    </location>
</feature>
<evidence type="ECO:0000259" key="1">
    <source>
        <dbReference type="Pfam" id="PF00456"/>
    </source>
</evidence>
<evidence type="ECO:0000313" key="3">
    <source>
        <dbReference type="EMBL" id="GFP37549.1"/>
    </source>
</evidence>
<evidence type="ECO:0000313" key="4">
    <source>
        <dbReference type="EMBL" id="GFP38690.1"/>
    </source>
</evidence>
<gene>
    <name evidence="2" type="ORF">HKBW3S34_00882</name>
    <name evidence="3" type="ORF">HKBW3S44_01227</name>
    <name evidence="4" type="ORF">HKBW3S47_00391</name>
</gene>
<evidence type="ECO:0000313" key="5">
    <source>
        <dbReference type="Proteomes" id="UP000561271"/>
    </source>
</evidence>
<comment type="caution">
    <text evidence="2">The sequence shown here is derived from an EMBL/GenBank/DDBJ whole genome shotgun (WGS) entry which is preliminary data.</text>
</comment>
<dbReference type="AlphaFoldDB" id="A0A6V8PBD9"/>
<dbReference type="Pfam" id="PF00456">
    <property type="entry name" value="Transketolase_N"/>
    <property type="match status" value="1"/>
</dbReference>
<dbReference type="Proteomes" id="UP000588083">
    <property type="component" value="Unassembled WGS sequence"/>
</dbReference>
<evidence type="ECO:0000313" key="6">
    <source>
        <dbReference type="Proteomes" id="UP000569018"/>
    </source>
</evidence>
<keyword evidence="7" id="KW-1185">Reference proteome</keyword>
<dbReference type="EMBL" id="BLRZ01000033">
    <property type="protein sequence ID" value="GFP29962.1"/>
    <property type="molecule type" value="Genomic_DNA"/>
</dbReference>
<accession>A0A6V8PBD9</accession>
<organism evidence="2 7">
    <name type="scientific">Candidatus Hakubella thermalkaliphila</name>
    <dbReference type="NCBI Taxonomy" id="2754717"/>
    <lineage>
        <taxon>Bacteria</taxon>
        <taxon>Bacillati</taxon>
        <taxon>Actinomycetota</taxon>
        <taxon>Actinomycetota incertae sedis</taxon>
        <taxon>Candidatus Hakubellales</taxon>
        <taxon>Candidatus Hakubellaceae</taxon>
        <taxon>Candidatus Hakubella</taxon>
    </lineage>
</organism>